<reference evidence="1" key="1">
    <citation type="submission" date="2020-12" db="EMBL/GenBank/DDBJ databases">
        <authorList>
            <person name="Iha C."/>
        </authorList>
    </citation>
    <scope>NUCLEOTIDE SEQUENCE</scope>
</reference>
<gene>
    <name evidence="1" type="ORF">OSTQU699_LOCUS5188</name>
</gene>
<protein>
    <submittedName>
        <fullName evidence="1">Uncharacterized protein</fullName>
    </submittedName>
</protein>
<proteinExistence type="predicted"/>
<comment type="caution">
    <text evidence="1">The sequence shown here is derived from an EMBL/GenBank/DDBJ whole genome shotgun (WGS) entry which is preliminary data.</text>
</comment>
<name>A0A8S1IXL0_9CHLO</name>
<accession>A0A8S1IXL0</accession>
<organism evidence="1 2">
    <name type="scientific">Ostreobium quekettii</name>
    <dbReference type="NCBI Taxonomy" id="121088"/>
    <lineage>
        <taxon>Eukaryota</taxon>
        <taxon>Viridiplantae</taxon>
        <taxon>Chlorophyta</taxon>
        <taxon>core chlorophytes</taxon>
        <taxon>Ulvophyceae</taxon>
        <taxon>TCBD clade</taxon>
        <taxon>Bryopsidales</taxon>
        <taxon>Ostreobineae</taxon>
        <taxon>Ostreobiaceae</taxon>
        <taxon>Ostreobium</taxon>
    </lineage>
</organism>
<keyword evidence="2" id="KW-1185">Reference proteome</keyword>
<evidence type="ECO:0000313" key="2">
    <source>
        <dbReference type="Proteomes" id="UP000708148"/>
    </source>
</evidence>
<sequence length="113" mass="11832">MGGGESGGNTAGQDAGCPFRQCSTGEGFWDVMMAWGRCGSALIGQFMLDAAAVGWRRFGGCPCSGAGVWPSGFLSMGRLGPAGIAWLAGVRAEPRTVCHTRPGRNFDILAFWK</sequence>
<dbReference type="EMBL" id="CAJHUC010001119">
    <property type="protein sequence ID" value="CAD7699829.1"/>
    <property type="molecule type" value="Genomic_DNA"/>
</dbReference>
<dbReference type="AlphaFoldDB" id="A0A8S1IXL0"/>
<dbReference type="Proteomes" id="UP000708148">
    <property type="component" value="Unassembled WGS sequence"/>
</dbReference>
<evidence type="ECO:0000313" key="1">
    <source>
        <dbReference type="EMBL" id="CAD7699829.1"/>
    </source>
</evidence>